<evidence type="ECO:0000313" key="2">
    <source>
        <dbReference type="Proteomes" id="UP001165541"/>
    </source>
</evidence>
<dbReference type="EMBL" id="JAMKFE010000003">
    <property type="protein sequence ID" value="MCM5679177.1"/>
    <property type="molecule type" value="Genomic_DNA"/>
</dbReference>
<gene>
    <name evidence="1" type="ORF">M8A51_06490</name>
</gene>
<dbReference type="RefSeq" id="WP_251777379.1">
    <property type="nucleotide sequence ID" value="NZ_JAMKFE010000003.1"/>
</dbReference>
<dbReference type="Proteomes" id="UP001165541">
    <property type="component" value="Unassembled WGS sequence"/>
</dbReference>
<protein>
    <submittedName>
        <fullName evidence="1">Uncharacterized protein</fullName>
    </submittedName>
</protein>
<evidence type="ECO:0000313" key="1">
    <source>
        <dbReference type="EMBL" id="MCM5679177.1"/>
    </source>
</evidence>
<sequence>MNRCRTAAHFVAAPPPAGWQEWLTQRLGRRPRRIGAWSELALYGAVQCLDLAGESTLPAGVALRVASLRGPMRAARACIEQSTSGLPMPFTFLQSQPSQLLAALSHYLDWQGDARLVVAREPAAVLALAQLEAGPSGVLLGWVEEEHQGHGMQTQWWRLVPE</sequence>
<comment type="caution">
    <text evidence="1">The sequence shown here is derived from an EMBL/GenBank/DDBJ whole genome shotgun (WGS) entry which is preliminary data.</text>
</comment>
<name>A0ABT0YKB4_9BURK</name>
<reference evidence="1" key="1">
    <citation type="submission" date="2022-05" db="EMBL/GenBank/DDBJ databases">
        <title>Schlegelella sp. nov., isolated from mangrove soil.</title>
        <authorList>
            <person name="Liu Y."/>
            <person name="Ge X."/>
            <person name="Liu W."/>
        </authorList>
    </citation>
    <scope>NUCLEOTIDE SEQUENCE</scope>
    <source>
        <strain evidence="1">S2-27</strain>
    </source>
</reference>
<accession>A0ABT0YKB4</accession>
<proteinExistence type="predicted"/>
<keyword evidence="2" id="KW-1185">Reference proteome</keyword>
<organism evidence="1 2">
    <name type="scientific">Caldimonas mangrovi</name>
    <dbReference type="NCBI Taxonomy" id="2944811"/>
    <lineage>
        <taxon>Bacteria</taxon>
        <taxon>Pseudomonadati</taxon>
        <taxon>Pseudomonadota</taxon>
        <taxon>Betaproteobacteria</taxon>
        <taxon>Burkholderiales</taxon>
        <taxon>Sphaerotilaceae</taxon>
        <taxon>Caldimonas</taxon>
    </lineage>
</organism>